<dbReference type="EMBL" id="JAVDRF010000015">
    <property type="protein sequence ID" value="MDR6539263.1"/>
    <property type="molecule type" value="Genomic_DNA"/>
</dbReference>
<dbReference type="InterPro" id="IPR011008">
    <property type="entry name" value="Dimeric_a/b-barrel"/>
</dbReference>
<evidence type="ECO:0000256" key="2">
    <source>
        <dbReference type="ARBA" id="ARBA00023125"/>
    </source>
</evidence>
<dbReference type="Proteomes" id="UP001184230">
    <property type="component" value="Unassembled WGS sequence"/>
</dbReference>
<comment type="caution">
    <text evidence="5">The sequence shown here is derived from an EMBL/GenBank/DDBJ whole genome shotgun (WGS) entry which is preliminary data.</text>
</comment>
<keyword evidence="1" id="KW-0805">Transcription regulation</keyword>
<dbReference type="SUPFAM" id="SSF46785">
    <property type="entry name" value="Winged helix' DNA-binding domain"/>
    <property type="match status" value="1"/>
</dbReference>
<dbReference type="PROSITE" id="PS50956">
    <property type="entry name" value="HTH_ASNC_2"/>
    <property type="match status" value="1"/>
</dbReference>
<evidence type="ECO:0000256" key="1">
    <source>
        <dbReference type="ARBA" id="ARBA00023015"/>
    </source>
</evidence>
<keyword evidence="6" id="KW-1185">Reference proteome</keyword>
<organism evidence="5 6">
    <name type="scientific">Variovorax soli</name>
    <dbReference type="NCBI Taxonomy" id="376815"/>
    <lineage>
        <taxon>Bacteria</taxon>
        <taxon>Pseudomonadati</taxon>
        <taxon>Pseudomonadota</taxon>
        <taxon>Betaproteobacteria</taxon>
        <taxon>Burkholderiales</taxon>
        <taxon>Comamonadaceae</taxon>
        <taxon>Variovorax</taxon>
    </lineage>
</organism>
<evidence type="ECO:0000313" key="6">
    <source>
        <dbReference type="Proteomes" id="UP001184230"/>
    </source>
</evidence>
<dbReference type="InterPro" id="IPR036388">
    <property type="entry name" value="WH-like_DNA-bd_sf"/>
</dbReference>
<dbReference type="GO" id="GO:0003677">
    <property type="term" value="F:DNA binding"/>
    <property type="evidence" value="ECO:0007669"/>
    <property type="project" value="UniProtKB-KW"/>
</dbReference>
<accession>A0ABU1NLN9</accession>
<dbReference type="Gene3D" id="1.10.10.10">
    <property type="entry name" value="Winged helix-like DNA-binding domain superfamily/Winged helix DNA-binding domain"/>
    <property type="match status" value="1"/>
</dbReference>
<dbReference type="Pfam" id="PF01037">
    <property type="entry name" value="AsnC_trans_reg"/>
    <property type="match status" value="1"/>
</dbReference>
<gene>
    <name evidence="5" type="ORF">J2739_005059</name>
</gene>
<sequence length="167" mass="18531">MLPMDLRLDDLDRHLLSLLQANAREPAANLARKLKIARTTVVARIARLEREGVVSGYGVRLGQRLEQAAVRAFCGLCVNAKGAPAVIRALERLPEVEEVWAVSGQFDYMVLLRCDTPEQLDKLLDQLGQIDGINQTQTSIVLSRKIDRRSTVSKANSHPNKEHASNP</sequence>
<feature type="domain" description="HTH asnC-type" evidence="4">
    <location>
        <begin position="8"/>
        <end position="84"/>
    </location>
</feature>
<evidence type="ECO:0000313" key="5">
    <source>
        <dbReference type="EMBL" id="MDR6539263.1"/>
    </source>
</evidence>
<dbReference type="InterPro" id="IPR036390">
    <property type="entry name" value="WH_DNA-bd_sf"/>
</dbReference>
<dbReference type="PANTHER" id="PTHR30154">
    <property type="entry name" value="LEUCINE-RESPONSIVE REGULATORY PROTEIN"/>
    <property type="match status" value="1"/>
</dbReference>
<evidence type="ECO:0000259" key="4">
    <source>
        <dbReference type="PROSITE" id="PS50956"/>
    </source>
</evidence>
<dbReference type="Pfam" id="PF13404">
    <property type="entry name" value="HTH_AsnC-type"/>
    <property type="match status" value="1"/>
</dbReference>
<keyword evidence="3" id="KW-0804">Transcription</keyword>
<proteinExistence type="predicted"/>
<evidence type="ECO:0000256" key="3">
    <source>
        <dbReference type="ARBA" id="ARBA00023163"/>
    </source>
</evidence>
<dbReference type="SUPFAM" id="SSF54909">
    <property type="entry name" value="Dimeric alpha+beta barrel"/>
    <property type="match status" value="1"/>
</dbReference>
<reference evidence="5 6" key="1">
    <citation type="submission" date="2023-07" db="EMBL/GenBank/DDBJ databases">
        <title>Sorghum-associated microbial communities from plants grown in Nebraska, USA.</title>
        <authorList>
            <person name="Schachtman D."/>
        </authorList>
    </citation>
    <scope>NUCLEOTIDE SEQUENCE [LARGE SCALE GENOMIC DNA]</scope>
    <source>
        <strain evidence="5 6">DS1781</strain>
    </source>
</reference>
<dbReference type="SMART" id="SM00344">
    <property type="entry name" value="HTH_ASNC"/>
    <property type="match status" value="1"/>
</dbReference>
<dbReference type="InterPro" id="IPR019887">
    <property type="entry name" value="Tscrpt_reg_AsnC/Lrp_C"/>
</dbReference>
<dbReference type="PANTHER" id="PTHR30154:SF53">
    <property type="entry name" value="HTH-TYPE TRANSCRIPTIONAL REGULATOR LRPC"/>
    <property type="match status" value="1"/>
</dbReference>
<dbReference type="InterPro" id="IPR019888">
    <property type="entry name" value="Tscrpt_reg_AsnC-like"/>
</dbReference>
<name>A0ABU1NLN9_9BURK</name>
<dbReference type="Gene3D" id="3.30.70.920">
    <property type="match status" value="1"/>
</dbReference>
<dbReference type="InterPro" id="IPR000485">
    <property type="entry name" value="AsnC-type_HTH_dom"/>
</dbReference>
<dbReference type="PRINTS" id="PR00033">
    <property type="entry name" value="HTHASNC"/>
</dbReference>
<keyword evidence="2 5" id="KW-0238">DNA-binding</keyword>
<protein>
    <submittedName>
        <fullName evidence="5">DNA-binding Lrp family transcriptional regulator</fullName>
    </submittedName>
</protein>